<comment type="function">
    <text evidence="4 5">This protein binds to 23S rRNA in the presence of protein L20.</text>
</comment>
<evidence type="ECO:0000313" key="7">
    <source>
        <dbReference type="Proteomes" id="UP000176741"/>
    </source>
</evidence>
<dbReference type="Proteomes" id="UP000176741">
    <property type="component" value="Unassembled WGS sequence"/>
</dbReference>
<dbReference type="InterPro" id="IPR036164">
    <property type="entry name" value="bL21-like_sf"/>
</dbReference>
<evidence type="ECO:0000256" key="4">
    <source>
        <dbReference type="HAMAP-Rule" id="MF_01363"/>
    </source>
</evidence>
<evidence type="ECO:0000313" key="6">
    <source>
        <dbReference type="EMBL" id="OGM19611.1"/>
    </source>
</evidence>
<dbReference type="AlphaFoldDB" id="A0A1F7XX54"/>
<name>A0A1F7XX54_9BACT</name>
<comment type="similarity">
    <text evidence="1 4 5">Belongs to the bacterial ribosomal protein bL21 family.</text>
</comment>
<dbReference type="NCBIfam" id="TIGR00061">
    <property type="entry name" value="L21"/>
    <property type="match status" value="1"/>
</dbReference>
<keyword evidence="2 4" id="KW-0689">Ribosomal protein</keyword>
<evidence type="ECO:0000256" key="2">
    <source>
        <dbReference type="ARBA" id="ARBA00022980"/>
    </source>
</evidence>
<dbReference type="EMBL" id="MGGD01000063">
    <property type="protein sequence ID" value="OGM19611.1"/>
    <property type="molecule type" value="Genomic_DNA"/>
</dbReference>
<keyword evidence="4 5" id="KW-0694">RNA-binding</keyword>
<keyword evidence="4 5" id="KW-0699">rRNA-binding</keyword>
<reference evidence="6 7" key="1">
    <citation type="journal article" date="2016" name="Nat. Commun.">
        <title>Thousands of microbial genomes shed light on interconnected biogeochemical processes in an aquifer system.</title>
        <authorList>
            <person name="Anantharaman K."/>
            <person name="Brown C.T."/>
            <person name="Hug L.A."/>
            <person name="Sharon I."/>
            <person name="Castelle C.J."/>
            <person name="Probst A.J."/>
            <person name="Thomas B.C."/>
            <person name="Singh A."/>
            <person name="Wilkins M.J."/>
            <person name="Karaoz U."/>
            <person name="Brodie E.L."/>
            <person name="Williams K.H."/>
            <person name="Hubbard S.S."/>
            <person name="Banfield J.F."/>
        </authorList>
    </citation>
    <scope>NUCLEOTIDE SEQUENCE [LARGE SCALE GENOMIC DNA]</scope>
</reference>
<proteinExistence type="inferred from homology"/>
<dbReference type="GO" id="GO:0019843">
    <property type="term" value="F:rRNA binding"/>
    <property type="evidence" value="ECO:0007669"/>
    <property type="project" value="UniProtKB-UniRule"/>
</dbReference>
<dbReference type="GO" id="GO:0006412">
    <property type="term" value="P:translation"/>
    <property type="evidence" value="ECO:0007669"/>
    <property type="project" value="UniProtKB-UniRule"/>
</dbReference>
<dbReference type="HAMAP" id="MF_01363">
    <property type="entry name" value="Ribosomal_bL21"/>
    <property type="match status" value="1"/>
</dbReference>
<dbReference type="GO" id="GO:1990904">
    <property type="term" value="C:ribonucleoprotein complex"/>
    <property type="evidence" value="ECO:0007669"/>
    <property type="project" value="UniProtKB-KW"/>
</dbReference>
<evidence type="ECO:0000256" key="3">
    <source>
        <dbReference type="ARBA" id="ARBA00023274"/>
    </source>
</evidence>
<dbReference type="Pfam" id="PF00829">
    <property type="entry name" value="Ribosomal_L21p"/>
    <property type="match status" value="1"/>
</dbReference>
<gene>
    <name evidence="4" type="primary">rplU</name>
    <name evidence="6" type="ORF">A2771_02740</name>
</gene>
<organism evidence="6 7">
    <name type="scientific">Candidatus Woesebacteria bacterium RIFCSPHIGHO2_01_FULL_38_26b</name>
    <dbReference type="NCBI Taxonomy" id="1802491"/>
    <lineage>
        <taxon>Bacteria</taxon>
        <taxon>Candidatus Woeseibacteriota</taxon>
    </lineage>
</organism>
<comment type="caution">
    <text evidence="6">The sequence shown here is derived from an EMBL/GenBank/DDBJ whole genome shotgun (WGS) entry which is preliminary data.</text>
</comment>
<dbReference type="InterPro" id="IPR028909">
    <property type="entry name" value="bL21-like"/>
</dbReference>
<dbReference type="SUPFAM" id="SSF141091">
    <property type="entry name" value="L21p-like"/>
    <property type="match status" value="1"/>
</dbReference>
<evidence type="ECO:0000256" key="5">
    <source>
        <dbReference type="RuleBase" id="RU000562"/>
    </source>
</evidence>
<comment type="subunit">
    <text evidence="4">Part of the 50S ribosomal subunit. Contacts protein L20.</text>
</comment>
<dbReference type="PANTHER" id="PTHR21349">
    <property type="entry name" value="50S RIBOSOMAL PROTEIN L21"/>
    <property type="match status" value="1"/>
</dbReference>
<sequence>MLSENFAVIRVKGKQYKVAKGDIIFIDKTEEKKIEPEVLLLAKDNKIEVGNPLLPKSKVSVKILEEIVKGEKIHILKYKAKSRYRKKIGFRPLYTKLQIENIA</sequence>
<dbReference type="GO" id="GO:0005737">
    <property type="term" value="C:cytoplasm"/>
    <property type="evidence" value="ECO:0007669"/>
    <property type="project" value="UniProtKB-ARBA"/>
</dbReference>
<dbReference type="InterPro" id="IPR001787">
    <property type="entry name" value="Ribosomal_bL21"/>
</dbReference>
<accession>A0A1F7XX54</accession>
<keyword evidence="3 4" id="KW-0687">Ribonucleoprotein</keyword>
<dbReference type="PANTHER" id="PTHR21349:SF0">
    <property type="entry name" value="LARGE RIBOSOMAL SUBUNIT PROTEIN BL21M"/>
    <property type="match status" value="1"/>
</dbReference>
<evidence type="ECO:0000256" key="1">
    <source>
        <dbReference type="ARBA" id="ARBA00008563"/>
    </source>
</evidence>
<protein>
    <recommendedName>
        <fullName evidence="4">Large ribosomal subunit protein bL21</fullName>
    </recommendedName>
</protein>
<dbReference type="GO" id="GO:0005840">
    <property type="term" value="C:ribosome"/>
    <property type="evidence" value="ECO:0007669"/>
    <property type="project" value="UniProtKB-KW"/>
</dbReference>
<dbReference type="GO" id="GO:0003735">
    <property type="term" value="F:structural constituent of ribosome"/>
    <property type="evidence" value="ECO:0007669"/>
    <property type="project" value="InterPro"/>
</dbReference>